<dbReference type="OrthoDB" id="2871236at2"/>
<gene>
    <name evidence="1" type="ORF">CVD27_06090</name>
</gene>
<keyword evidence="2" id="KW-1185">Reference proteome</keyword>
<name>A0A2N5HP47_9BACI</name>
<organism evidence="1 2">
    <name type="scientific">Neobacillus cucumis</name>
    <dbReference type="NCBI Taxonomy" id="1740721"/>
    <lineage>
        <taxon>Bacteria</taxon>
        <taxon>Bacillati</taxon>
        <taxon>Bacillota</taxon>
        <taxon>Bacilli</taxon>
        <taxon>Bacillales</taxon>
        <taxon>Bacillaceae</taxon>
        <taxon>Neobacillus</taxon>
    </lineage>
</organism>
<sequence>MKGIYLVNDRISIDGRSLEESTLLQEQSIKEYIMKQDIQVVSLNPYQLKEYYTLPHALLYDLRKKESAFDCLIYYSPQTVEEFIYTYPAKWLILKSYFKEIILIHKMDNLNEQHAI</sequence>
<evidence type="ECO:0000313" key="1">
    <source>
        <dbReference type="EMBL" id="PLS07247.1"/>
    </source>
</evidence>
<proteinExistence type="predicted"/>
<comment type="caution">
    <text evidence="1">The sequence shown here is derived from an EMBL/GenBank/DDBJ whole genome shotgun (WGS) entry which is preliminary data.</text>
</comment>
<dbReference type="EMBL" id="PGVE01000028">
    <property type="protein sequence ID" value="PLS07247.1"/>
    <property type="molecule type" value="Genomic_DNA"/>
</dbReference>
<dbReference type="RefSeq" id="WP_101646988.1">
    <property type="nucleotide sequence ID" value="NZ_PGVE01000028.1"/>
</dbReference>
<reference evidence="1 2" key="1">
    <citation type="submission" date="2017-11" db="EMBL/GenBank/DDBJ databases">
        <title>Comparitive Functional Genomics of Dry Heat Resistant strains isolated from the Viking Spacecraft.</title>
        <authorList>
            <person name="Seuylemezian A."/>
            <person name="Cooper K."/>
            <person name="Vaishampayan P."/>
        </authorList>
    </citation>
    <scope>NUCLEOTIDE SEQUENCE [LARGE SCALE GENOMIC DNA]</scope>
    <source>
        <strain evidence="1 2">V32-6</strain>
    </source>
</reference>
<evidence type="ECO:0000313" key="2">
    <source>
        <dbReference type="Proteomes" id="UP000234950"/>
    </source>
</evidence>
<dbReference type="AlphaFoldDB" id="A0A2N5HP47"/>
<dbReference type="Proteomes" id="UP000234950">
    <property type="component" value="Unassembled WGS sequence"/>
</dbReference>
<protein>
    <submittedName>
        <fullName evidence="1">Uncharacterized protein</fullName>
    </submittedName>
</protein>
<accession>A0A2N5HP47</accession>